<evidence type="ECO:0000256" key="10">
    <source>
        <dbReference type="ARBA" id="ARBA00023098"/>
    </source>
</evidence>
<evidence type="ECO:0000313" key="13">
    <source>
        <dbReference type="Proteomes" id="UP001301350"/>
    </source>
</evidence>
<dbReference type="GO" id="GO:0005524">
    <property type="term" value="F:ATP binding"/>
    <property type="evidence" value="ECO:0007669"/>
    <property type="project" value="UniProtKB-KW"/>
</dbReference>
<dbReference type="EMBL" id="JANCYW010000011">
    <property type="protein sequence ID" value="KAK4537277.1"/>
    <property type="molecule type" value="Genomic_DNA"/>
</dbReference>
<dbReference type="PROSITE" id="PS01216">
    <property type="entry name" value="SUCCINYL_COA_LIG_1"/>
    <property type="match status" value="1"/>
</dbReference>
<dbReference type="GO" id="GO:0006085">
    <property type="term" value="P:acetyl-CoA biosynthetic process"/>
    <property type="evidence" value="ECO:0007669"/>
    <property type="project" value="TreeGrafter"/>
</dbReference>
<dbReference type="GO" id="GO:0003878">
    <property type="term" value="F:ATP citrate synthase activity"/>
    <property type="evidence" value="ECO:0007669"/>
    <property type="project" value="UniProtKB-EC"/>
</dbReference>
<organism evidence="12 13">
    <name type="scientific">Cyanidium caldarium</name>
    <name type="common">Red alga</name>
    <dbReference type="NCBI Taxonomy" id="2771"/>
    <lineage>
        <taxon>Eukaryota</taxon>
        <taxon>Rhodophyta</taxon>
        <taxon>Bangiophyceae</taxon>
        <taxon>Cyanidiales</taxon>
        <taxon>Cyanidiaceae</taxon>
        <taxon>Cyanidium</taxon>
    </lineage>
</organism>
<feature type="domain" description="ATP-citrate synthase/succinyl-CoA ligase C-terminal" evidence="11">
    <location>
        <begin position="172"/>
        <end position="275"/>
    </location>
</feature>
<name>A0AAV9IYB8_CYACA</name>
<dbReference type="Gene3D" id="1.10.230.10">
    <property type="entry name" value="Cytochrome P450-Terp, domain 2"/>
    <property type="match status" value="1"/>
</dbReference>
<dbReference type="SUPFAM" id="SSF48256">
    <property type="entry name" value="Citrate synthase"/>
    <property type="match status" value="1"/>
</dbReference>
<dbReference type="GO" id="GO:0006633">
    <property type="term" value="P:fatty acid biosynthetic process"/>
    <property type="evidence" value="ECO:0007669"/>
    <property type="project" value="TreeGrafter"/>
</dbReference>
<dbReference type="FunFam" id="3.40.50.261:FF:000003">
    <property type="entry name" value="ATP-citrate synthase subunit"/>
    <property type="match status" value="1"/>
</dbReference>
<gene>
    <name evidence="12" type="ORF">CDCA_CDCA11G3302</name>
</gene>
<evidence type="ECO:0000313" key="12">
    <source>
        <dbReference type="EMBL" id="KAK4537277.1"/>
    </source>
</evidence>
<dbReference type="Proteomes" id="UP001301350">
    <property type="component" value="Unassembled WGS sequence"/>
</dbReference>
<keyword evidence="6" id="KW-0479">Metal-binding</keyword>
<evidence type="ECO:0000256" key="3">
    <source>
        <dbReference type="ARBA" id="ARBA00022490"/>
    </source>
</evidence>
<comment type="caution">
    <text evidence="12">The sequence shown here is derived from an EMBL/GenBank/DDBJ whole genome shotgun (WGS) entry which is preliminary data.</text>
</comment>
<dbReference type="PANTHER" id="PTHR23118:SF42">
    <property type="entry name" value="ATP-CITRATE SYNTHASE"/>
    <property type="match status" value="1"/>
</dbReference>
<evidence type="ECO:0000256" key="7">
    <source>
        <dbReference type="ARBA" id="ARBA00022741"/>
    </source>
</evidence>
<dbReference type="InterPro" id="IPR036969">
    <property type="entry name" value="Citrate_synthase_sf"/>
</dbReference>
<sequence>MALFSRDSQAVFFNYKASPVQRMLDFDYACYRDTPSVACVVTPGAPRGGFRKAFFGQRELALPEYGSIGEACAAHPGADVFLNYASYRSAFASSMQALQTDTIRVVVIIAEGVPERDTKRLIAAAAAGGKIIIGPATVGAIQAGAFKVGDAAGTLENILQCRLHRAGSVGFVSKSGGLSNEMYHVLSRVTDGIYEGVAVGGDTYPGSTLADHVLRFQRIPQVKLVVLLGELGGTDELQVAAAMRDGRVHKPLVAWVSGTCATRFHAAEVQFGHAGAKSEADRADESAAAKNRLLREAGALVPTSFETLPALVGDAFRKLQLPPVPEREPRALPMDFHAAVQTGQLRKATNMVCTVSDDRGEEVTYAGTPMSTLIAEQYGIGDVISLLWFKRRLPPWAVRFIEMCIVVAADHGPCVSGAHNAIVAARAGKDVVSSLCSGLLTIGPRFGGAIDDAALNFMRGADEHIPPDEFVESMKRAGRRVEGIGHRIKSAECRDSRVELLSAYAHQRFPSTRYLEYAQQVEAYTLQKSTNLVLNIDGCIGALFADLLSGAADTLFDGAHLDEHERSQAVRSIIELGALNGLFVVARSIGLIGHVIDQRRMKQPLYRHPWDDVLYAQDDLAPTLRRQPSMIGAAANAPAGKRVDG</sequence>
<keyword evidence="9" id="KW-0460">Magnesium</keyword>
<keyword evidence="7" id="KW-0547">Nucleotide-binding</keyword>
<accession>A0AAV9IYB8</accession>
<dbReference type="InterPro" id="IPR016102">
    <property type="entry name" value="Succinyl-CoA_synth-like"/>
</dbReference>
<reference evidence="12 13" key="1">
    <citation type="submission" date="2022-07" db="EMBL/GenBank/DDBJ databases">
        <title>Genome-wide signatures of adaptation to extreme environments.</title>
        <authorList>
            <person name="Cho C.H."/>
            <person name="Yoon H.S."/>
        </authorList>
    </citation>
    <scope>NUCLEOTIDE SEQUENCE [LARGE SCALE GENOMIC DNA]</scope>
    <source>
        <strain evidence="12 13">DBV 063 E5</strain>
    </source>
</reference>
<evidence type="ECO:0000256" key="2">
    <source>
        <dbReference type="ARBA" id="ARBA00012639"/>
    </source>
</evidence>
<evidence type="ECO:0000256" key="6">
    <source>
        <dbReference type="ARBA" id="ARBA00022723"/>
    </source>
</evidence>
<evidence type="ECO:0000256" key="8">
    <source>
        <dbReference type="ARBA" id="ARBA00022840"/>
    </source>
</evidence>
<comment type="subcellular location">
    <subcellularLocation>
        <location evidence="1">Cytoplasm</location>
    </subcellularLocation>
</comment>
<dbReference type="Gene3D" id="1.10.580.10">
    <property type="entry name" value="Citrate Synthase, domain 1"/>
    <property type="match status" value="1"/>
</dbReference>
<dbReference type="InterPro" id="IPR002020">
    <property type="entry name" value="Citrate_synthase"/>
</dbReference>
<dbReference type="InterPro" id="IPR005811">
    <property type="entry name" value="SUCC_ACL_C"/>
</dbReference>
<dbReference type="PRINTS" id="PR01798">
    <property type="entry name" value="SCOASYNTHASE"/>
</dbReference>
<dbReference type="GO" id="GO:0046872">
    <property type="term" value="F:metal ion binding"/>
    <property type="evidence" value="ECO:0007669"/>
    <property type="project" value="UniProtKB-KW"/>
</dbReference>
<dbReference type="Pfam" id="PF00549">
    <property type="entry name" value="Ligase_CoA"/>
    <property type="match status" value="1"/>
</dbReference>
<keyword evidence="10" id="KW-0443">Lipid metabolism</keyword>
<keyword evidence="3" id="KW-0963">Cytoplasm</keyword>
<dbReference type="InterPro" id="IPR036291">
    <property type="entry name" value="NAD(P)-bd_dom_sf"/>
</dbReference>
<dbReference type="EC" id="2.3.3.8" evidence="2"/>
<dbReference type="InterPro" id="IPR033847">
    <property type="entry name" value="Citrt_syn/SCS-alpha_CS"/>
</dbReference>
<protein>
    <recommendedName>
        <fullName evidence="2">ATP citrate synthase</fullName>
        <ecNumber evidence="2">2.3.3.8</ecNumber>
    </recommendedName>
</protein>
<dbReference type="Gene3D" id="3.40.50.720">
    <property type="entry name" value="NAD(P)-binding Rossmann-like Domain"/>
    <property type="match status" value="1"/>
</dbReference>
<dbReference type="AlphaFoldDB" id="A0AAV9IYB8"/>
<keyword evidence="13" id="KW-1185">Reference proteome</keyword>
<evidence type="ECO:0000256" key="4">
    <source>
        <dbReference type="ARBA" id="ARBA00022516"/>
    </source>
</evidence>
<dbReference type="PANTHER" id="PTHR23118">
    <property type="entry name" value="ATP-CITRATE SYNTHASE"/>
    <property type="match status" value="1"/>
</dbReference>
<dbReference type="Pfam" id="PF00285">
    <property type="entry name" value="Citrate_synt"/>
    <property type="match status" value="1"/>
</dbReference>
<dbReference type="SUPFAM" id="SSF51735">
    <property type="entry name" value="NAD(P)-binding Rossmann-fold domains"/>
    <property type="match status" value="1"/>
</dbReference>
<dbReference type="InterPro" id="IPR016143">
    <property type="entry name" value="Citrate_synth-like_sm_a-sub"/>
</dbReference>
<keyword evidence="5" id="KW-0808">Transferase</keyword>
<evidence type="ECO:0000256" key="9">
    <source>
        <dbReference type="ARBA" id="ARBA00022842"/>
    </source>
</evidence>
<dbReference type="GO" id="GO:0005829">
    <property type="term" value="C:cytosol"/>
    <property type="evidence" value="ECO:0007669"/>
    <property type="project" value="TreeGrafter"/>
</dbReference>
<dbReference type="CDD" id="cd06100">
    <property type="entry name" value="CCL_ACL-C"/>
    <property type="match status" value="1"/>
</dbReference>
<keyword evidence="8" id="KW-0067">ATP-binding</keyword>
<dbReference type="Gene3D" id="3.40.50.261">
    <property type="entry name" value="Succinyl-CoA synthetase domains"/>
    <property type="match status" value="1"/>
</dbReference>
<evidence type="ECO:0000256" key="5">
    <source>
        <dbReference type="ARBA" id="ARBA00022679"/>
    </source>
</evidence>
<evidence type="ECO:0000256" key="1">
    <source>
        <dbReference type="ARBA" id="ARBA00004496"/>
    </source>
</evidence>
<evidence type="ECO:0000259" key="11">
    <source>
        <dbReference type="Pfam" id="PF00549"/>
    </source>
</evidence>
<dbReference type="InterPro" id="IPR016142">
    <property type="entry name" value="Citrate_synth-like_lrg_a-sub"/>
</dbReference>
<keyword evidence="4" id="KW-0444">Lipid biosynthesis</keyword>
<proteinExistence type="predicted"/>